<evidence type="ECO:0000256" key="1">
    <source>
        <dbReference type="SAM" id="MobiDB-lite"/>
    </source>
</evidence>
<keyword evidence="3" id="KW-1185">Reference proteome</keyword>
<dbReference type="Proteomes" id="UP001530315">
    <property type="component" value="Unassembled WGS sequence"/>
</dbReference>
<dbReference type="InterPro" id="IPR051961">
    <property type="entry name" value="Fungal_Metabolite_Diox"/>
</dbReference>
<evidence type="ECO:0000313" key="2">
    <source>
        <dbReference type="EMBL" id="KAL3769548.1"/>
    </source>
</evidence>
<dbReference type="Gene3D" id="2.60.120.620">
    <property type="entry name" value="q2cbj1_9rhob like domain"/>
    <property type="match status" value="1"/>
</dbReference>
<dbReference type="EMBL" id="JALLAZ020001653">
    <property type="protein sequence ID" value="KAL3769548.1"/>
    <property type="molecule type" value="Genomic_DNA"/>
</dbReference>
<dbReference type="PANTHER" id="PTHR37563:SF2">
    <property type="entry name" value="PHYTANOYL-COA DIOXYGENASE FAMILY PROTEIN (AFU_ORTHOLOGUE AFUA_2G03330)"/>
    <property type="match status" value="1"/>
</dbReference>
<comment type="caution">
    <text evidence="2">The sequence shown here is derived from an EMBL/GenBank/DDBJ whole genome shotgun (WGS) entry which is preliminary data.</text>
</comment>
<name>A0ABD3N079_9STRA</name>
<protein>
    <submittedName>
        <fullName evidence="2">Uncharacterized protein</fullName>
    </submittedName>
</protein>
<sequence>MDIRYYGDDCENNNKKNSSYNNEQQQRLPPLPLIDNLASSVLHGAEAPNLVYAGWIFSFPGSADQPWHQDGSPLFDKGTESLPSYALNVFCGLHQENLLELGPTEFIVGSHCMEPDGAMNKIVSAV</sequence>
<gene>
    <name evidence="2" type="ORF">ACHAW5_006300</name>
</gene>
<dbReference type="SUPFAM" id="SSF51197">
    <property type="entry name" value="Clavaminate synthase-like"/>
    <property type="match status" value="1"/>
</dbReference>
<accession>A0ABD3N079</accession>
<evidence type="ECO:0000313" key="3">
    <source>
        <dbReference type="Proteomes" id="UP001530315"/>
    </source>
</evidence>
<reference evidence="2 3" key="1">
    <citation type="submission" date="2024-10" db="EMBL/GenBank/DDBJ databases">
        <title>Updated reference genomes for cyclostephanoid diatoms.</title>
        <authorList>
            <person name="Roberts W.R."/>
            <person name="Alverson A.J."/>
        </authorList>
    </citation>
    <scope>NUCLEOTIDE SEQUENCE [LARGE SCALE GENOMIC DNA]</scope>
    <source>
        <strain evidence="2 3">AJA276-08</strain>
    </source>
</reference>
<dbReference type="AlphaFoldDB" id="A0ABD3N079"/>
<organism evidence="2 3">
    <name type="scientific">Stephanodiscus triporus</name>
    <dbReference type="NCBI Taxonomy" id="2934178"/>
    <lineage>
        <taxon>Eukaryota</taxon>
        <taxon>Sar</taxon>
        <taxon>Stramenopiles</taxon>
        <taxon>Ochrophyta</taxon>
        <taxon>Bacillariophyta</taxon>
        <taxon>Coscinodiscophyceae</taxon>
        <taxon>Thalassiosirophycidae</taxon>
        <taxon>Stephanodiscales</taxon>
        <taxon>Stephanodiscaceae</taxon>
        <taxon>Stephanodiscus</taxon>
    </lineage>
</organism>
<dbReference type="PANTHER" id="PTHR37563">
    <property type="entry name" value="PHYTANOYL-COA DIOXYGENASE FAMILY PROTEIN (AFU_ORTHOLOGUE AFUA_2G03330)"/>
    <property type="match status" value="1"/>
</dbReference>
<feature type="region of interest" description="Disordered" evidence="1">
    <location>
        <begin position="1"/>
        <end position="27"/>
    </location>
</feature>
<proteinExistence type="predicted"/>